<dbReference type="AlphaFoldDB" id="A0A0U3APR4"/>
<dbReference type="InterPro" id="IPR042099">
    <property type="entry name" value="ANL_N_sf"/>
</dbReference>
<dbReference type="RefSeq" id="WP_062483078.1">
    <property type="nucleotide sequence ID" value="NZ_CP013650.1"/>
</dbReference>
<name>A0A0U3APR4_9ALTE</name>
<dbReference type="InterPro" id="IPR020845">
    <property type="entry name" value="AMP-binding_CS"/>
</dbReference>
<dbReference type="Gene3D" id="3.30.300.30">
    <property type="match status" value="1"/>
</dbReference>
<dbReference type="KEGG" id="lal:AT746_17460"/>
<evidence type="ECO:0000259" key="1">
    <source>
        <dbReference type="Pfam" id="PF00501"/>
    </source>
</evidence>
<proteinExistence type="predicted"/>
<dbReference type="InterPro" id="IPR045851">
    <property type="entry name" value="AMP-bd_C_sf"/>
</dbReference>
<dbReference type="PANTHER" id="PTHR43767:SF7">
    <property type="entry name" value="MEDIUM_LONG-CHAIN-FATTY-ACID--COA LIGASE FADD8"/>
    <property type="match status" value="1"/>
</dbReference>
<evidence type="ECO:0000313" key="3">
    <source>
        <dbReference type="EMBL" id="ALS99874.1"/>
    </source>
</evidence>
<dbReference type="Proteomes" id="UP000068447">
    <property type="component" value="Chromosome"/>
</dbReference>
<protein>
    <recommendedName>
        <fullName evidence="5">Long-chain fatty acid--CoA ligase</fullName>
    </recommendedName>
</protein>
<dbReference type="Pfam" id="PF00501">
    <property type="entry name" value="AMP-binding"/>
    <property type="match status" value="1"/>
</dbReference>
<dbReference type="OrthoDB" id="9803968at2"/>
<keyword evidence="4" id="KW-1185">Reference proteome</keyword>
<reference evidence="3 4" key="1">
    <citation type="submission" date="2015-12" db="EMBL/GenBank/DDBJ databases">
        <title>Complete genome of Lacimicrobium alkaliphilum KCTC 32984.</title>
        <authorList>
            <person name="Kim S.-G."/>
            <person name="Lee Y.-J."/>
        </authorList>
    </citation>
    <scope>NUCLEOTIDE SEQUENCE [LARGE SCALE GENOMIC DNA]</scope>
    <source>
        <strain evidence="3 4">YelD216</strain>
    </source>
</reference>
<sequence>MLANSASLPLPIDYLYKGLAINPNAPAATDSQETVNYQELVYRVEALALALHERYPSGARIALCAENHIGHLTAYLAILAAGCIWIPVNPKNGASLNRQLLEQSSPSLVIVDEASQTTLPEGITVPVMSLTSTRDTDQSAQALVEKYYQMPFTAMRPEPQEIMAIKFTGGTTGTPKGVMQSHHNVSAVVESLRELYEFDQHDCNLAVAPLTHGGSHYILPVLAVGGRHILLEKPEVSRIMQAFASSVSICFMPPTLIYKIFDTPGVSARNFPYLRFLTYGAAPMPTSRIRQIRALIGDRLSTLYGQTEAPMVITALSSKDMADPALQLSVGKACRFSEVAIIGKEQSMLGPREVGEIAVRGDIVMSGYYQQQDATSGAFYQGWLLTGDLGYLDEQGYLFIQGRSKEVIISGGFNVYPAEVEAALFALDSVAEAAVFGLPDPYWGEQVAAAVVLSEPGIADETELKAALKDSLGPVKTPKAFYFLDALPRNPVGKVVRRDIRQLIAKQQEQDHA</sequence>
<evidence type="ECO:0000259" key="2">
    <source>
        <dbReference type="Pfam" id="PF13193"/>
    </source>
</evidence>
<dbReference type="SUPFAM" id="SSF56801">
    <property type="entry name" value="Acetyl-CoA synthetase-like"/>
    <property type="match status" value="1"/>
</dbReference>
<dbReference type="InterPro" id="IPR000873">
    <property type="entry name" value="AMP-dep_synth/lig_dom"/>
</dbReference>
<feature type="domain" description="AMP-dependent synthetase/ligase" evidence="1">
    <location>
        <begin position="22"/>
        <end position="369"/>
    </location>
</feature>
<dbReference type="InterPro" id="IPR050237">
    <property type="entry name" value="ATP-dep_AMP-bd_enzyme"/>
</dbReference>
<dbReference type="Gene3D" id="3.40.50.12780">
    <property type="entry name" value="N-terminal domain of ligase-like"/>
    <property type="match status" value="1"/>
</dbReference>
<evidence type="ECO:0000313" key="4">
    <source>
        <dbReference type="Proteomes" id="UP000068447"/>
    </source>
</evidence>
<dbReference type="GO" id="GO:0016877">
    <property type="term" value="F:ligase activity, forming carbon-sulfur bonds"/>
    <property type="evidence" value="ECO:0007669"/>
    <property type="project" value="UniProtKB-ARBA"/>
</dbReference>
<accession>A0A0U3APR4</accession>
<organism evidence="3 4">
    <name type="scientific">Lacimicrobium alkaliphilum</name>
    <dbReference type="NCBI Taxonomy" id="1526571"/>
    <lineage>
        <taxon>Bacteria</taxon>
        <taxon>Pseudomonadati</taxon>
        <taxon>Pseudomonadota</taxon>
        <taxon>Gammaproteobacteria</taxon>
        <taxon>Alteromonadales</taxon>
        <taxon>Alteromonadaceae</taxon>
        <taxon>Lacimicrobium</taxon>
    </lineage>
</organism>
<gene>
    <name evidence="3" type="ORF">AT746_17460</name>
</gene>
<dbReference type="InterPro" id="IPR025110">
    <property type="entry name" value="AMP-bd_C"/>
</dbReference>
<evidence type="ECO:0008006" key="5">
    <source>
        <dbReference type="Google" id="ProtNLM"/>
    </source>
</evidence>
<feature type="domain" description="AMP-binding enzyme C-terminal" evidence="2">
    <location>
        <begin position="419"/>
        <end position="494"/>
    </location>
</feature>
<dbReference type="PANTHER" id="PTHR43767">
    <property type="entry name" value="LONG-CHAIN-FATTY-ACID--COA LIGASE"/>
    <property type="match status" value="1"/>
</dbReference>
<dbReference type="EMBL" id="CP013650">
    <property type="protein sequence ID" value="ALS99874.1"/>
    <property type="molecule type" value="Genomic_DNA"/>
</dbReference>
<dbReference type="STRING" id="1526571.AT746_17460"/>
<dbReference type="PROSITE" id="PS00455">
    <property type="entry name" value="AMP_BINDING"/>
    <property type="match status" value="1"/>
</dbReference>
<dbReference type="Pfam" id="PF13193">
    <property type="entry name" value="AMP-binding_C"/>
    <property type="match status" value="1"/>
</dbReference>